<dbReference type="EMBL" id="JAAGAX010000006">
    <property type="protein sequence ID" value="KAF2309033.1"/>
    <property type="molecule type" value="Genomic_DNA"/>
</dbReference>
<sequence length="170" mass="18928">MDVNISWTHLMDDALIDAYLHQHIIGNRVGGSVTTHAMNNMNGMSSFAWEPITEMWKAEPEVWEKLIENEVTLENFNLFEDDSQDKESHEVSRSQAQSEAPKAGRSLAQSKSQSSKKAKSSRVDAELLFFKAGLDNVANAIMQSTSMVANAFFQSSNDMVILLCNQPLSS</sequence>
<comment type="caution">
    <text evidence="2">The sequence shown here is derived from an EMBL/GenBank/DDBJ whole genome shotgun (WGS) entry which is preliminary data.</text>
</comment>
<reference evidence="2 3" key="1">
    <citation type="journal article" date="2020" name="Mol. Plant">
        <title>The Chromosome-Based Rubber Tree Genome Provides New Insights into Spurge Genome Evolution and Rubber Biosynthesis.</title>
        <authorList>
            <person name="Liu J."/>
            <person name="Shi C."/>
            <person name="Shi C.C."/>
            <person name="Li W."/>
            <person name="Zhang Q.J."/>
            <person name="Zhang Y."/>
            <person name="Li K."/>
            <person name="Lu H.F."/>
            <person name="Shi C."/>
            <person name="Zhu S.T."/>
            <person name="Xiao Z.Y."/>
            <person name="Nan H."/>
            <person name="Yue Y."/>
            <person name="Zhu X.G."/>
            <person name="Wu Y."/>
            <person name="Hong X.N."/>
            <person name="Fan G.Y."/>
            <person name="Tong Y."/>
            <person name="Zhang D."/>
            <person name="Mao C.L."/>
            <person name="Liu Y.L."/>
            <person name="Hao S.J."/>
            <person name="Liu W.Q."/>
            <person name="Lv M.Q."/>
            <person name="Zhang H.B."/>
            <person name="Liu Y."/>
            <person name="Hu-Tang G.R."/>
            <person name="Wang J.P."/>
            <person name="Wang J.H."/>
            <person name="Sun Y.H."/>
            <person name="Ni S.B."/>
            <person name="Chen W.B."/>
            <person name="Zhang X.C."/>
            <person name="Jiao Y.N."/>
            <person name="Eichler E.E."/>
            <person name="Li G.H."/>
            <person name="Liu X."/>
            <person name="Gao L.Z."/>
        </authorList>
    </citation>
    <scope>NUCLEOTIDE SEQUENCE [LARGE SCALE GENOMIC DNA]</scope>
    <source>
        <strain evidence="3">cv. GT1</strain>
        <tissue evidence="2">Leaf</tissue>
    </source>
</reference>
<protein>
    <recommendedName>
        <fullName evidence="4">Myb/SANT-like domain-containing protein</fullName>
    </recommendedName>
</protein>
<gene>
    <name evidence="2" type="ORF">GH714_000188</name>
</gene>
<dbReference type="AlphaFoldDB" id="A0A6A6M9B0"/>
<name>A0A6A6M9B0_HEVBR</name>
<keyword evidence="3" id="KW-1185">Reference proteome</keyword>
<proteinExistence type="predicted"/>
<evidence type="ECO:0008006" key="4">
    <source>
        <dbReference type="Google" id="ProtNLM"/>
    </source>
</evidence>
<accession>A0A6A6M9B0</accession>
<dbReference type="Proteomes" id="UP000467840">
    <property type="component" value="Chromosome 14"/>
</dbReference>
<evidence type="ECO:0000313" key="2">
    <source>
        <dbReference type="EMBL" id="KAF2309033.1"/>
    </source>
</evidence>
<evidence type="ECO:0000313" key="3">
    <source>
        <dbReference type="Proteomes" id="UP000467840"/>
    </source>
</evidence>
<organism evidence="2 3">
    <name type="scientific">Hevea brasiliensis</name>
    <name type="common">Para rubber tree</name>
    <name type="synonym">Siphonia brasiliensis</name>
    <dbReference type="NCBI Taxonomy" id="3981"/>
    <lineage>
        <taxon>Eukaryota</taxon>
        <taxon>Viridiplantae</taxon>
        <taxon>Streptophyta</taxon>
        <taxon>Embryophyta</taxon>
        <taxon>Tracheophyta</taxon>
        <taxon>Spermatophyta</taxon>
        <taxon>Magnoliopsida</taxon>
        <taxon>eudicotyledons</taxon>
        <taxon>Gunneridae</taxon>
        <taxon>Pentapetalae</taxon>
        <taxon>rosids</taxon>
        <taxon>fabids</taxon>
        <taxon>Malpighiales</taxon>
        <taxon>Euphorbiaceae</taxon>
        <taxon>Crotonoideae</taxon>
        <taxon>Micrandreae</taxon>
        <taxon>Hevea</taxon>
    </lineage>
</organism>
<feature type="region of interest" description="Disordered" evidence="1">
    <location>
        <begin position="82"/>
        <end position="118"/>
    </location>
</feature>
<evidence type="ECO:0000256" key="1">
    <source>
        <dbReference type="SAM" id="MobiDB-lite"/>
    </source>
</evidence>